<evidence type="ECO:0000256" key="1">
    <source>
        <dbReference type="ARBA" id="ARBA00022908"/>
    </source>
</evidence>
<organism evidence="5 6">
    <name type="scientific">Vibrio spartinae</name>
    <dbReference type="NCBI Taxonomy" id="1918945"/>
    <lineage>
        <taxon>Bacteria</taxon>
        <taxon>Pseudomonadati</taxon>
        <taxon>Pseudomonadota</taxon>
        <taxon>Gammaproteobacteria</taxon>
        <taxon>Vibrionales</taxon>
        <taxon>Vibrionaceae</taxon>
        <taxon>Vibrio</taxon>
    </lineage>
</organism>
<reference evidence="5 6" key="1">
    <citation type="journal article" date="2020" name="J. Nat. Prod.">
        <title>Genomics-Metabolomics Profiling Disclosed Marine Vibrio spartinae 3.6 as a Producer of a New Branched Side Chain Prodigiosin.</title>
        <authorList>
            <person name="Vitale G.A."/>
            <person name="Sciarretta M."/>
            <person name="Palma Esposito F."/>
            <person name="January G.G."/>
            <person name="Giaccio M."/>
            <person name="Bunk B."/>
            <person name="Sproer C."/>
            <person name="Bajerski F."/>
            <person name="Power D."/>
            <person name="Festa C."/>
            <person name="Monti M.C."/>
            <person name="D'Auria M.V."/>
            <person name="de Pascale D."/>
        </authorList>
    </citation>
    <scope>NUCLEOTIDE SEQUENCE [LARGE SCALE GENOMIC DNA]</scope>
    <source>
        <strain evidence="5 6">3.6</strain>
    </source>
</reference>
<accession>A0ABX6QXJ7</accession>
<name>A0ABX6QXJ7_9VIBR</name>
<evidence type="ECO:0000256" key="3">
    <source>
        <dbReference type="PROSITE-ProRule" id="PRU01248"/>
    </source>
</evidence>
<dbReference type="InterPro" id="IPR004107">
    <property type="entry name" value="Integrase_SAM-like_N"/>
</dbReference>
<keyword evidence="2 3" id="KW-0238">DNA-binding</keyword>
<keyword evidence="1" id="KW-0229">DNA integration</keyword>
<evidence type="ECO:0000313" key="5">
    <source>
        <dbReference type="EMBL" id="QMV13867.1"/>
    </source>
</evidence>
<evidence type="ECO:0000256" key="2">
    <source>
        <dbReference type="ARBA" id="ARBA00023125"/>
    </source>
</evidence>
<dbReference type="InterPro" id="IPR010998">
    <property type="entry name" value="Integrase_recombinase_N"/>
</dbReference>
<dbReference type="InterPro" id="IPR044068">
    <property type="entry name" value="CB"/>
</dbReference>
<dbReference type="PROSITE" id="PS51900">
    <property type="entry name" value="CB"/>
    <property type="match status" value="1"/>
</dbReference>
<dbReference type="Proteomes" id="UP000515264">
    <property type="component" value="Chromosome 1"/>
</dbReference>
<dbReference type="Gene3D" id="1.10.150.130">
    <property type="match status" value="1"/>
</dbReference>
<keyword evidence="6" id="KW-1185">Reference proteome</keyword>
<feature type="domain" description="Core-binding (CB)" evidence="4">
    <location>
        <begin position="1"/>
        <end position="46"/>
    </location>
</feature>
<evidence type="ECO:0000313" key="6">
    <source>
        <dbReference type="Proteomes" id="UP000515264"/>
    </source>
</evidence>
<sequence length="46" mass="5964">MASKFLEEIRRYMRMRGYSLKKEKAYLYWIKYFIRFNKLKHPKNMR</sequence>
<proteinExistence type="predicted"/>
<dbReference type="Pfam" id="PF13495">
    <property type="entry name" value="Phage_int_SAM_4"/>
    <property type="match status" value="1"/>
</dbReference>
<evidence type="ECO:0000259" key="4">
    <source>
        <dbReference type="PROSITE" id="PS51900"/>
    </source>
</evidence>
<protein>
    <submittedName>
        <fullName evidence="5">Integrase/recombinase</fullName>
    </submittedName>
</protein>
<gene>
    <name evidence="5" type="ORF">Vspart_01112</name>
</gene>
<dbReference type="EMBL" id="CP046268">
    <property type="protein sequence ID" value="QMV13867.1"/>
    <property type="molecule type" value="Genomic_DNA"/>
</dbReference>